<dbReference type="PANTHER" id="PTHR38737">
    <property type="entry name" value="ACTIN-FRAGMIN KINASE DDB_G0279609-RELATED"/>
    <property type="match status" value="1"/>
</dbReference>
<dbReference type="InterPro" id="IPR036940">
    <property type="entry name" value="PI3/4_kinase_cat_sf"/>
</dbReference>
<organism evidence="3">
    <name type="scientific">Salpingoeca rosetta (strain ATCC 50818 / BSB-021)</name>
    <dbReference type="NCBI Taxonomy" id="946362"/>
    <lineage>
        <taxon>Eukaryota</taxon>
        <taxon>Choanoflagellata</taxon>
        <taxon>Craspedida</taxon>
        <taxon>Salpingoecidae</taxon>
        <taxon>Salpingoeca</taxon>
    </lineage>
</organism>
<evidence type="ECO:0000256" key="1">
    <source>
        <dbReference type="SAM" id="MobiDB-lite"/>
    </source>
</evidence>
<dbReference type="GeneID" id="16071263"/>
<dbReference type="InterPro" id="IPR011009">
    <property type="entry name" value="Kinase-like_dom_sf"/>
</dbReference>
<accession>F2UJR2</accession>
<dbReference type="OMA" id="NMENIMV"/>
<dbReference type="KEGG" id="sre:PTSG_12729"/>
<protein>
    <submittedName>
        <fullName evidence="2">Uncharacterized protein</fullName>
    </submittedName>
</protein>
<gene>
    <name evidence="2" type="ORF">PTSG_12729</name>
</gene>
<reference evidence="2" key="1">
    <citation type="submission" date="2009-08" db="EMBL/GenBank/DDBJ databases">
        <title>Annotation of Salpingoeca rosetta.</title>
        <authorList>
            <consortium name="The Broad Institute Genome Sequencing Platform"/>
            <person name="Russ C."/>
            <person name="Cuomo C."/>
            <person name="Burger G."/>
            <person name="Gray M.W."/>
            <person name="Holland P.W.H."/>
            <person name="King N."/>
            <person name="Lang F.B.F."/>
            <person name="Roger A.J."/>
            <person name="Ruiz-Trillo I."/>
            <person name="Young S.K."/>
            <person name="Zeng Q."/>
            <person name="Gargeya S."/>
            <person name="Alvarado L."/>
            <person name="Berlin A."/>
            <person name="Chapman S.B."/>
            <person name="Chen Z."/>
            <person name="Freedman E."/>
            <person name="Gellesch M."/>
            <person name="Goldberg J."/>
            <person name="Griggs A."/>
            <person name="Gujja S."/>
            <person name="Heilman E."/>
            <person name="Heiman D."/>
            <person name="Howarth C."/>
            <person name="Mehta T."/>
            <person name="Neiman D."/>
            <person name="Pearson M."/>
            <person name="Roberts A."/>
            <person name="Saif S."/>
            <person name="Shea T."/>
            <person name="Shenoy N."/>
            <person name="Sisk P."/>
            <person name="Stolte C."/>
            <person name="Sykes S."/>
            <person name="White J."/>
            <person name="Yandava C."/>
            <person name="Haas B."/>
            <person name="Nusbaum C."/>
            <person name="Birren B."/>
        </authorList>
    </citation>
    <scope>NUCLEOTIDE SEQUENCE [LARGE SCALE GENOMIC DNA]</scope>
    <source>
        <strain evidence="2">ATCC 50818</strain>
    </source>
</reference>
<dbReference type="InterPro" id="IPR037469">
    <property type="entry name" value="Put_AFK"/>
</dbReference>
<dbReference type="EMBL" id="GL832977">
    <property type="protein sequence ID" value="EGD77361.1"/>
    <property type="molecule type" value="Genomic_DNA"/>
</dbReference>
<evidence type="ECO:0000313" key="2">
    <source>
        <dbReference type="EMBL" id="EGD77361.1"/>
    </source>
</evidence>
<dbReference type="AlphaFoldDB" id="F2UJR2"/>
<name>F2UJR2_SALR5</name>
<dbReference type="Gene3D" id="1.10.1070.11">
    <property type="entry name" value="Phosphatidylinositol 3-/4-kinase, catalytic domain"/>
    <property type="match status" value="1"/>
</dbReference>
<dbReference type="Gene3D" id="3.30.1010.10">
    <property type="entry name" value="Phosphatidylinositol 3-kinase Catalytic Subunit, Chain A, domain 4"/>
    <property type="match status" value="1"/>
</dbReference>
<dbReference type="PANTHER" id="PTHR38737:SF1">
    <property type="entry name" value="ACTIN-FRAGMIN KINASE DDB_G0279609-RELATED"/>
    <property type="match status" value="1"/>
</dbReference>
<feature type="region of interest" description="Disordered" evidence="1">
    <location>
        <begin position="82"/>
        <end position="123"/>
    </location>
</feature>
<dbReference type="InParanoid" id="F2UJR2"/>
<keyword evidence="3" id="KW-1185">Reference proteome</keyword>
<dbReference type="SUPFAM" id="SSF56112">
    <property type="entry name" value="Protein kinase-like (PK-like)"/>
    <property type="match status" value="1"/>
</dbReference>
<dbReference type="Proteomes" id="UP000007799">
    <property type="component" value="Unassembled WGS sequence"/>
</dbReference>
<evidence type="ECO:0000313" key="3">
    <source>
        <dbReference type="Proteomes" id="UP000007799"/>
    </source>
</evidence>
<feature type="compositionally biased region" description="Basic and acidic residues" evidence="1">
    <location>
        <begin position="102"/>
        <end position="122"/>
    </location>
</feature>
<dbReference type="RefSeq" id="XP_004990705.1">
    <property type="nucleotide sequence ID" value="XM_004990648.1"/>
</dbReference>
<dbReference type="OrthoDB" id="17745at2759"/>
<proteinExistence type="predicted"/>
<sequence length="420" mass="45701">MSSTGLKMGGLEEWTTEQVVEFVKSIKDPLTPADTTRVVEKVEADGVTGKQLVRCMNVTQCQDILGLPIVKAGAVSRRVRKHLPPAKAPRKQAQGEETVPTFERKEVSEEPSHRFEPDKAEPADLDAASLRNVKFVHWSAGGLGSTGVFFADVGTGWVVAKPTGTETAGEIFATLLAKQLGIRCPNIRTLACADQEDVLRAMRFANGKQEHTQRLRNHRIQGLVFMELVKGYPLPACAMKVLAESSGPNLLRHEWGSGGPFIWTNFGNMENIMVQGRVKEDDGQLSIACIDQGTTCITNEKGRASYMERVRDGAHAACVERNVDSKPFKRLRDAILNGTGHDVGSEGCQLLMEGIQSGCAKLHAMLQSKPSILEDLLMQTGHAVSDFGELASGIERLELAFVQETASIICSVYEASGLTQ</sequence>